<dbReference type="Pfam" id="PF13895">
    <property type="entry name" value="Ig_2"/>
    <property type="match status" value="1"/>
</dbReference>
<dbReference type="CDD" id="cd00063">
    <property type="entry name" value="FN3"/>
    <property type="match status" value="3"/>
</dbReference>
<dbReference type="Gene3D" id="2.60.40.10">
    <property type="entry name" value="Immunoglobulins"/>
    <property type="match status" value="3"/>
</dbReference>
<dbReference type="SUPFAM" id="SSF49265">
    <property type="entry name" value="Fibronectin type III"/>
    <property type="match status" value="2"/>
</dbReference>
<dbReference type="AlphaFoldDB" id="A0A6S7JR56"/>
<gene>
    <name evidence="3" type="ORF">PACLA_8A058225</name>
</gene>
<accession>A0A6S7JR56</accession>
<dbReference type="GO" id="GO:0005886">
    <property type="term" value="C:plasma membrane"/>
    <property type="evidence" value="ECO:0007669"/>
    <property type="project" value="TreeGrafter"/>
</dbReference>
<dbReference type="EMBL" id="CACRXK020017814">
    <property type="protein sequence ID" value="CAB4031670.1"/>
    <property type="molecule type" value="Genomic_DNA"/>
</dbReference>
<dbReference type="Proteomes" id="UP001152795">
    <property type="component" value="Unassembled WGS sequence"/>
</dbReference>
<dbReference type="InterPro" id="IPR013783">
    <property type="entry name" value="Ig-like_fold"/>
</dbReference>
<dbReference type="CDD" id="cd00096">
    <property type="entry name" value="Ig"/>
    <property type="match status" value="1"/>
</dbReference>
<name>A0A6S7JR56_PARCT</name>
<comment type="caution">
    <text evidence="3">The sequence shown here is derived from an EMBL/GenBank/DDBJ whole genome shotgun (WGS) entry which is preliminary data.</text>
</comment>
<evidence type="ECO:0000313" key="3">
    <source>
        <dbReference type="EMBL" id="CAB4031670.1"/>
    </source>
</evidence>
<dbReference type="PANTHER" id="PTHR44170:SF6">
    <property type="entry name" value="CONTACTIN"/>
    <property type="match status" value="1"/>
</dbReference>
<dbReference type="InterPro" id="IPR036179">
    <property type="entry name" value="Ig-like_dom_sf"/>
</dbReference>
<dbReference type="SUPFAM" id="SSF48726">
    <property type="entry name" value="Immunoglobulin"/>
    <property type="match status" value="1"/>
</dbReference>
<keyword evidence="4" id="KW-1185">Reference proteome</keyword>
<dbReference type="PROSITE" id="PS50835">
    <property type="entry name" value="IG_LIKE"/>
    <property type="match status" value="1"/>
</dbReference>
<protein>
    <submittedName>
        <fullName evidence="3">Fibronectin type III domain-containing -like</fullName>
    </submittedName>
</protein>
<dbReference type="InterPro" id="IPR007110">
    <property type="entry name" value="Ig-like_dom"/>
</dbReference>
<dbReference type="PANTHER" id="PTHR44170">
    <property type="entry name" value="PROTEIN SIDEKICK"/>
    <property type="match status" value="1"/>
</dbReference>
<dbReference type="OrthoDB" id="6022335at2759"/>
<dbReference type="SMART" id="SM00409">
    <property type="entry name" value="IG"/>
    <property type="match status" value="1"/>
</dbReference>
<proteinExistence type="predicted"/>
<reference evidence="3" key="1">
    <citation type="submission" date="2020-04" db="EMBL/GenBank/DDBJ databases">
        <authorList>
            <person name="Alioto T."/>
            <person name="Alioto T."/>
            <person name="Gomez Garrido J."/>
        </authorList>
    </citation>
    <scope>NUCLEOTIDE SEQUENCE</scope>
    <source>
        <strain evidence="3">A484AB</strain>
    </source>
</reference>
<dbReference type="GO" id="GO:0007411">
    <property type="term" value="P:axon guidance"/>
    <property type="evidence" value="ECO:0007669"/>
    <property type="project" value="TreeGrafter"/>
</dbReference>
<dbReference type="SMART" id="SM00060">
    <property type="entry name" value="FN3"/>
    <property type="match status" value="2"/>
</dbReference>
<evidence type="ECO:0000313" key="4">
    <source>
        <dbReference type="Proteomes" id="UP001152795"/>
    </source>
</evidence>
<dbReference type="GO" id="GO:0030424">
    <property type="term" value="C:axon"/>
    <property type="evidence" value="ECO:0007669"/>
    <property type="project" value="TreeGrafter"/>
</dbReference>
<dbReference type="InterPro" id="IPR003599">
    <property type="entry name" value="Ig_sub"/>
</dbReference>
<dbReference type="GO" id="GO:0098609">
    <property type="term" value="P:cell-cell adhesion"/>
    <property type="evidence" value="ECO:0007669"/>
    <property type="project" value="TreeGrafter"/>
</dbReference>
<keyword evidence="2" id="KW-1015">Disulfide bond</keyword>
<evidence type="ECO:0000256" key="2">
    <source>
        <dbReference type="ARBA" id="ARBA00023157"/>
    </source>
</evidence>
<dbReference type="InterPro" id="IPR003598">
    <property type="entry name" value="Ig_sub2"/>
</dbReference>
<dbReference type="SMART" id="SM00408">
    <property type="entry name" value="IGc2"/>
    <property type="match status" value="1"/>
</dbReference>
<evidence type="ECO:0000256" key="1">
    <source>
        <dbReference type="ARBA" id="ARBA00022737"/>
    </source>
</evidence>
<keyword evidence="1" id="KW-0677">Repeat</keyword>
<dbReference type="PROSITE" id="PS50853">
    <property type="entry name" value="FN3"/>
    <property type="match status" value="2"/>
</dbReference>
<sequence>MFISNSTFLLLTILEDIKFVKKPTSNHNITKGSSFSLYCKVESSRQVKYKWRLNGRDLKYDDNHNWFETVNRLLIQNVNESDSGRYECVAYLPQTQKMERSVTASVLVTGPPNALEGFHLNGQCNNFTAMLSWHSLPIYNNSETVVIIEWRTTYGPVDKWTRVPGEVNATVGQAKVENLSPWSKVRFRAIAQNSYGYGPACEPTKFESCETSPTRPVKCPEDILAIRGAPGVLDIKWKAMTEIDFNGPGFNYVVKYKRPSDSTWTKTVLDRNKEQFTIPNAGTNQLWHFTLQANNSEGLGPMCLESSAYSGQSKPGFISEIIIKEIGTSSVLLTWPPPISDLWNINGYRVSIGITISIFGRLTLEDFCGWKFRM</sequence>
<dbReference type="InterPro" id="IPR003961">
    <property type="entry name" value="FN3_dom"/>
</dbReference>
<organism evidence="3 4">
    <name type="scientific">Paramuricea clavata</name>
    <name type="common">Red gorgonian</name>
    <name type="synonym">Violescent sea-whip</name>
    <dbReference type="NCBI Taxonomy" id="317549"/>
    <lineage>
        <taxon>Eukaryota</taxon>
        <taxon>Metazoa</taxon>
        <taxon>Cnidaria</taxon>
        <taxon>Anthozoa</taxon>
        <taxon>Octocorallia</taxon>
        <taxon>Malacalcyonacea</taxon>
        <taxon>Plexauridae</taxon>
        <taxon>Paramuricea</taxon>
    </lineage>
</organism>
<dbReference type="InterPro" id="IPR036116">
    <property type="entry name" value="FN3_sf"/>
</dbReference>